<dbReference type="InterPro" id="IPR012347">
    <property type="entry name" value="Ferritin-like"/>
</dbReference>
<gene>
    <name evidence="1" type="ORF">CWS01_03990</name>
</gene>
<dbReference type="Proteomes" id="UP000233375">
    <property type="component" value="Unassembled WGS sequence"/>
</dbReference>
<accession>A0A2N0Z6G4</accession>
<reference evidence="1 2" key="1">
    <citation type="journal article" date="2003" name="Int. J. Syst. Evol. Microbiol.">
        <title>Bacillus nealsonii sp. nov., isolated from a spacecraft-assembly facility, whose spores are gamma-radiation resistant.</title>
        <authorList>
            <person name="Venkateswaran K."/>
            <person name="Kempf M."/>
            <person name="Chen F."/>
            <person name="Satomi M."/>
            <person name="Nicholson W."/>
            <person name="Kern R."/>
        </authorList>
    </citation>
    <scope>NUCLEOTIDE SEQUENCE [LARGE SCALE GENOMIC DNA]</scope>
    <source>
        <strain evidence="1 2">FO-92</strain>
    </source>
</reference>
<protein>
    <recommendedName>
        <fullName evidence="3">DUF3231 family protein</fullName>
    </recommendedName>
</protein>
<evidence type="ECO:0000313" key="1">
    <source>
        <dbReference type="EMBL" id="PKG25074.1"/>
    </source>
</evidence>
<evidence type="ECO:0008006" key="3">
    <source>
        <dbReference type="Google" id="ProtNLM"/>
    </source>
</evidence>
<dbReference type="EMBL" id="PISE01000008">
    <property type="protein sequence ID" value="PKG25074.1"/>
    <property type="molecule type" value="Genomic_DNA"/>
</dbReference>
<proteinExistence type="predicted"/>
<dbReference type="InterPro" id="IPR021617">
    <property type="entry name" value="DUF3231"/>
</dbReference>
<sequence length="332" mass="37833">MGKKRKLSSTELGALWMTFQKKTMILRILEYFIETAEDKKAKKIMEGLWKGLYPKVEEIKQFFQEEGAAVPIGFTSSDVNLHAPKLYDNGFDIMLCRILKEISMGLYTLHLTMAYREDVIKLYRELSVLTQNYYEQFTNYLMEEDMLSAPNFINMPKTADYITDKAYLKGTNILGQKRKLNTIEYGYIYHGIETNIVGMQMITGFAQCAKNPDVKKYFLKGKDLSKSILSEMGNILINDDIYAPATPGGNITSSTESPFSDKLMMFCTYLMCNFSLGGQSFGAGFSLRNDVNLQLALLAKDVYAYTREGVIVMIDHGWLEEPPGMNRDQLSK</sequence>
<dbReference type="OrthoDB" id="1675670at2"/>
<dbReference type="Gene3D" id="1.20.1260.10">
    <property type="match status" value="2"/>
</dbReference>
<evidence type="ECO:0000313" key="2">
    <source>
        <dbReference type="Proteomes" id="UP000233375"/>
    </source>
</evidence>
<keyword evidence="2" id="KW-1185">Reference proteome</keyword>
<comment type="caution">
    <text evidence="1">The sequence shown here is derived from an EMBL/GenBank/DDBJ whole genome shotgun (WGS) entry which is preliminary data.</text>
</comment>
<organism evidence="1 2">
    <name type="scientific">Niallia nealsonii</name>
    <dbReference type="NCBI Taxonomy" id="115979"/>
    <lineage>
        <taxon>Bacteria</taxon>
        <taxon>Bacillati</taxon>
        <taxon>Bacillota</taxon>
        <taxon>Bacilli</taxon>
        <taxon>Bacillales</taxon>
        <taxon>Bacillaceae</taxon>
        <taxon>Niallia</taxon>
    </lineage>
</organism>
<dbReference type="Pfam" id="PF11553">
    <property type="entry name" value="DUF3231"/>
    <property type="match status" value="2"/>
</dbReference>
<dbReference type="AlphaFoldDB" id="A0A2N0Z6G4"/>
<name>A0A2N0Z6G4_9BACI</name>